<dbReference type="SUPFAM" id="SSF46894">
    <property type="entry name" value="C-terminal effector domain of the bipartite response regulators"/>
    <property type="match status" value="1"/>
</dbReference>
<sequence>MHKFDITLLVLSRPSSLASIQLMRLFEHFTAIGLNCKVSTAAFEVSGARPMLRPHVIVVDGTDNETQDSCAIASALRDERGAFVVLLLDNEERSFEAFSPPLNVDLCFSIRTNHVLMAEEILAALYDGPAYVDEDDVESHRRQPPSPSSNPYGKSFWGFKDDGRTLVAPTGEAVALTRVERKLMRRFLKSPSKVITSKEFDDSSLYPGHGLNGESLRSVVASLRRKFREAGTSVPIYSYQGEGYFFRGGRFIRRKLLRINDHGASRHLFQ</sequence>
<dbReference type="InterPro" id="IPR036388">
    <property type="entry name" value="WH-like_DNA-bd_sf"/>
</dbReference>
<comment type="caution">
    <text evidence="2">The sequence shown here is derived from an EMBL/GenBank/DDBJ whole genome shotgun (WGS) entry which is preliminary data.</text>
</comment>
<proteinExistence type="predicted"/>
<evidence type="ECO:0000313" key="2">
    <source>
        <dbReference type="EMBL" id="TCV01399.1"/>
    </source>
</evidence>
<dbReference type="RefSeq" id="WP_165972493.1">
    <property type="nucleotide sequence ID" value="NZ_JBHRVM010000001.1"/>
</dbReference>
<accession>A0A4R3VCV2</accession>
<organism evidence="2 3">
    <name type="scientific">Paracandidimonas soli</name>
    <dbReference type="NCBI Taxonomy" id="1917182"/>
    <lineage>
        <taxon>Bacteria</taxon>
        <taxon>Pseudomonadati</taxon>
        <taxon>Pseudomonadota</taxon>
        <taxon>Betaproteobacteria</taxon>
        <taxon>Burkholderiales</taxon>
        <taxon>Alcaligenaceae</taxon>
        <taxon>Paracandidimonas</taxon>
    </lineage>
</organism>
<dbReference type="AlphaFoldDB" id="A0A4R3VCV2"/>
<evidence type="ECO:0000256" key="1">
    <source>
        <dbReference type="SAM" id="MobiDB-lite"/>
    </source>
</evidence>
<reference evidence="2 3" key="1">
    <citation type="submission" date="2019-03" db="EMBL/GenBank/DDBJ databases">
        <title>Genomic Encyclopedia of Type Strains, Phase IV (KMG-IV): sequencing the most valuable type-strain genomes for metagenomic binning, comparative biology and taxonomic classification.</title>
        <authorList>
            <person name="Goeker M."/>
        </authorList>
    </citation>
    <scope>NUCLEOTIDE SEQUENCE [LARGE SCALE GENOMIC DNA]</scope>
    <source>
        <strain evidence="2 3">DSM 100048</strain>
    </source>
</reference>
<dbReference type="Proteomes" id="UP000294692">
    <property type="component" value="Unassembled WGS sequence"/>
</dbReference>
<dbReference type="InterPro" id="IPR016032">
    <property type="entry name" value="Sig_transdc_resp-reg_C-effctor"/>
</dbReference>
<dbReference type="Gene3D" id="1.10.10.10">
    <property type="entry name" value="Winged helix-like DNA-binding domain superfamily/Winged helix DNA-binding domain"/>
    <property type="match status" value="1"/>
</dbReference>
<dbReference type="GO" id="GO:0003677">
    <property type="term" value="F:DNA binding"/>
    <property type="evidence" value="ECO:0007669"/>
    <property type="project" value="InterPro"/>
</dbReference>
<keyword evidence="3" id="KW-1185">Reference proteome</keyword>
<dbReference type="EMBL" id="SMBX01000002">
    <property type="protein sequence ID" value="TCV01399.1"/>
    <property type="molecule type" value="Genomic_DNA"/>
</dbReference>
<name>A0A4R3VCV2_9BURK</name>
<gene>
    <name evidence="2" type="ORF">EV686_102110</name>
</gene>
<evidence type="ECO:0000313" key="3">
    <source>
        <dbReference type="Proteomes" id="UP000294692"/>
    </source>
</evidence>
<dbReference type="GO" id="GO:0006355">
    <property type="term" value="P:regulation of DNA-templated transcription"/>
    <property type="evidence" value="ECO:0007669"/>
    <property type="project" value="InterPro"/>
</dbReference>
<feature type="region of interest" description="Disordered" evidence="1">
    <location>
        <begin position="135"/>
        <end position="154"/>
    </location>
</feature>
<protein>
    <submittedName>
        <fullName evidence="2">Transcriptional regulator</fullName>
    </submittedName>
</protein>